<dbReference type="EMBL" id="JARQWQ010000045">
    <property type="protein sequence ID" value="KAK2558255.1"/>
    <property type="molecule type" value="Genomic_DNA"/>
</dbReference>
<dbReference type="InterPro" id="IPR007972">
    <property type="entry name" value="Mtfr1"/>
</dbReference>
<dbReference type="Proteomes" id="UP001249851">
    <property type="component" value="Unassembled WGS sequence"/>
</dbReference>
<sequence length="314" mass="34701">MEAALEFVRIIVEYFGLEGYDLEDLFYGGRRARGRRRNLLRGICRELSRNQMFFFTKRSIVREIGSRLPLRPCKRPYFELRDNLSRNESLSQEIMQGKPLSGMLMASLADVAWITEDCSSLSNLNSDGFFDEESFIEDCNPQKETEELASTDQSDLDNIGKEELSNNSEAMQKISALEEELQKLRAQIAMMIVANPQSQVSVGTTLTPTGAPVPPLPPPPPPPPPPTLASTPLKPVSQIIRETSSGCSLPNMADVLKGLGKVKLRSVERSPGGTPLRKTPLPADGNDPASIIAQALKKKFAHRRRHEVNSPGTG</sequence>
<dbReference type="GO" id="GO:0009060">
    <property type="term" value="P:aerobic respiration"/>
    <property type="evidence" value="ECO:0007669"/>
    <property type="project" value="TreeGrafter"/>
</dbReference>
<organism evidence="4 5">
    <name type="scientific">Acropora cervicornis</name>
    <name type="common">Staghorn coral</name>
    <dbReference type="NCBI Taxonomy" id="6130"/>
    <lineage>
        <taxon>Eukaryota</taxon>
        <taxon>Metazoa</taxon>
        <taxon>Cnidaria</taxon>
        <taxon>Anthozoa</taxon>
        <taxon>Hexacorallia</taxon>
        <taxon>Scleractinia</taxon>
        <taxon>Astrocoeniina</taxon>
        <taxon>Acroporidae</taxon>
        <taxon>Acropora</taxon>
    </lineage>
</organism>
<accession>A0AAD9QBN2</accession>
<evidence type="ECO:0000256" key="3">
    <source>
        <dbReference type="SAM" id="MobiDB-lite"/>
    </source>
</evidence>
<dbReference type="GO" id="GO:0005739">
    <property type="term" value="C:mitochondrion"/>
    <property type="evidence" value="ECO:0007669"/>
    <property type="project" value="TreeGrafter"/>
</dbReference>
<comment type="caution">
    <text evidence="4">The sequence shown here is derived from an EMBL/GenBank/DDBJ whole genome shotgun (WGS) entry which is preliminary data.</text>
</comment>
<gene>
    <name evidence="4" type="ORF">P5673_019377</name>
</gene>
<feature type="region of interest" description="Disordered" evidence="3">
    <location>
        <begin position="267"/>
        <end position="288"/>
    </location>
</feature>
<dbReference type="PANTHER" id="PTHR14215">
    <property type="entry name" value="PROTEIN OF UNKNOWN FUNCTION DUF729"/>
    <property type="match status" value="1"/>
</dbReference>
<reference evidence="4" key="1">
    <citation type="journal article" date="2023" name="G3 (Bethesda)">
        <title>Whole genome assembly and annotation of the endangered Caribbean coral Acropora cervicornis.</title>
        <authorList>
            <person name="Selwyn J.D."/>
            <person name="Vollmer S.V."/>
        </authorList>
    </citation>
    <scope>NUCLEOTIDE SEQUENCE</scope>
    <source>
        <strain evidence="4">K2</strain>
    </source>
</reference>
<evidence type="ECO:0000256" key="2">
    <source>
        <dbReference type="SAM" id="Coils"/>
    </source>
</evidence>
<evidence type="ECO:0000313" key="4">
    <source>
        <dbReference type="EMBL" id="KAK2558255.1"/>
    </source>
</evidence>
<protein>
    <submittedName>
        <fullName evidence="4">Mitochondrial fission regulator 2</fullName>
    </submittedName>
</protein>
<evidence type="ECO:0000256" key="1">
    <source>
        <dbReference type="ARBA" id="ARBA00005807"/>
    </source>
</evidence>
<keyword evidence="2" id="KW-0175">Coiled coil</keyword>
<evidence type="ECO:0000313" key="5">
    <source>
        <dbReference type="Proteomes" id="UP001249851"/>
    </source>
</evidence>
<keyword evidence="5" id="KW-1185">Reference proteome</keyword>
<feature type="compositionally biased region" description="Pro residues" evidence="3">
    <location>
        <begin position="211"/>
        <end position="227"/>
    </location>
</feature>
<feature type="region of interest" description="Disordered" evidence="3">
    <location>
        <begin position="203"/>
        <end position="230"/>
    </location>
</feature>
<dbReference type="PANTHER" id="PTHR14215:SF0">
    <property type="entry name" value="WH2 DOMAIN-CONTAINING PROTEIN"/>
    <property type="match status" value="1"/>
</dbReference>
<proteinExistence type="inferred from homology"/>
<dbReference type="GO" id="GO:0000266">
    <property type="term" value="P:mitochondrial fission"/>
    <property type="evidence" value="ECO:0007669"/>
    <property type="project" value="TreeGrafter"/>
</dbReference>
<name>A0AAD9QBN2_ACRCE</name>
<comment type="similarity">
    <text evidence="1">Belongs to the MTFR1 family.</text>
</comment>
<feature type="coiled-coil region" evidence="2">
    <location>
        <begin position="167"/>
        <end position="194"/>
    </location>
</feature>
<dbReference type="Pfam" id="PF05308">
    <property type="entry name" value="Mito_fiss_reg"/>
    <property type="match status" value="1"/>
</dbReference>
<dbReference type="AlphaFoldDB" id="A0AAD9QBN2"/>
<reference evidence="4" key="2">
    <citation type="journal article" date="2023" name="Science">
        <title>Genomic signatures of disease resistance in endangered staghorn corals.</title>
        <authorList>
            <person name="Vollmer S.V."/>
            <person name="Selwyn J.D."/>
            <person name="Despard B.A."/>
            <person name="Roesel C.L."/>
        </authorList>
    </citation>
    <scope>NUCLEOTIDE SEQUENCE</scope>
    <source>
        <strain evidence="4">K2</strain>
    </source>
</reference>